<evidence type="ECO:0000313" key="3">
    <source>
        <dbReference type="Proteomes" id="UP001231189"/>
    </source>
</evidence>
<evidence type="ECO:0000259" key="1">
    <source>
        <dbReference type="PROSITE" id="PS50878"/>
    </source>
</evidence>
<name>A0AAD8WV43_LOLMU</name>
<dbReference type="PANTHER" id="PTHR19446">
    <property type="entry name" value="REVERSE TRANSCRIPTASES"/>
    <property type="match status" value="1"/>
</dbReference>
<comment type="caution">
    <text evidence="2">The sequence shown here is derived from an EMBL/GenBank/DDBJ whole genome shotgun (WGS) entry which is preliminary data.</text>
</comment>
<dbReference type="EMBL" id="JAUUTY010000002">
    <property type="protein sequence ID" value="KAK1681825.1"/>
    <property type="molecule type" value="Genomic_DNA"/>
</dbReference>
<protein>
    <recommendedName>
        <fullName evidence="1">Reverse transcriptase domain-containing protein</fullName>
    </recommendedName>
</protein>
<evidence type="ECO:0000313" key="2">
    <source>
        <dbReference type="EMBL" id="KAK1681825.1"/>
    </source>
</evidence>
<sequence length="644" mass="71413">MNAALERVQPGSSTASVAEQDEDFVRLSGSKYEAIKDSLISEVLPVVDAARAAADGTIAAINLLEPSLRPASLPCYGLEFTAYKAKLSALQASAAATATTSVFTVAAICEAKKNGEEPFLADFKFIESVVSGSVRASCSSTISGKQPTIPANKWVAILAPLLAACLPTASAAYPHFAKSPKWIVLQGGQSPPTLVHLDRVLCNTDWEELVGDCNLRCLASVVSDHSPFLLDCSPTPPMHRRFHFEDYCWSAKSVGTVKHKLALSRELILKFDKAREDRVLTPHEFWLYKSLKLTYLGYASLERTIARQRARIATLKDGDANTSFFHRQCSYRRQQNRIHSLLVDGHLVTEADGMAATAYSHFDNLLGTAVDRDCTLNLAQLIDPSDSLLEMDAPFTDEEDTVKPDLMAIFHELYNCRGRGFQKLNQALLTLLPKRPDTHELGDYSPISLIHLVAKVFAKVLSLRLASRLDDLVSKSQNAFISGRSLHDNFILVRQSMRLLHQLREPRVLLKLDLAKAFDTISWPFLFEVLRQYGFSTRFLDWLAILLSSANTRVMINGDPGPPIWHRRGLRQGDPLSPQFVLAVDALGRLIKHAMELGVLQQLHQRRPVSLYADDVVLFCHPSQSDLSAVKSICTYSAELLGYK</sequence>
<dbReference type="AlphaFoldDB" id="A0AAD8WV43"/>
<dbReference type="Proteomes" id="UP001231189">
    <property type="component" value="Unassembled WGS sequence"/>
</dbReference>
<organism evidence="2 3">
    <name type="scientific">Lolium multiflorum</name>
    <name type="common">Italian ryegrass</name>
    <name type="synonym">Lolium perenne subsp. multiflorum</name>
    <dbReference type="NCBI Taxonomy" id="4521"/>
    <lineage>
        <taxon>Eukaryota</taxon>
        <taxon>Viridiplantae</taxon>
        <taxon>Streptophyta</taxon>
        <taxon>Embryophyta</taxon>
        <taxon>Tracheophyta</taxon>
        <taxon>Spermatophyta</taxon>
        <taxon>Magnoliopsida</taxon>
        <taxon>Liliopsida</taxon>
        <taxon>Poales</taxon>
        <taxon>Poaceae</taxon>
        <taxon>BOP clade</taxon>
        <taxon>Pooideae</taxon>
        <taxon>Poodae</taxon>
        <taxon>Poeae</taxon>
        <taxon>Poeae Chloroplast Group 2 (Poeae type)</taxon>
        <taxon>Loliodinae</taxon>
        <taxon>Loliinae</taxon>
        <taxon>Lolium</taxon>
    </lineage>
</organism>
<dbReference type="InterPro" id="IPR043502">
    <property type="entry name" value="DNA/RNA_pol_sf"/>
</dbReference>
<keyword evidence="3" id="KW-1185">Reference proteome</keyword>
<dbReference type="SUPFAM" id="SSF56672">
    <property type="entry name" value="DNA/RNA polymerases"/>
    <property type="match status" value="1"/>
</dbReference>
<dbReference type="InterPro" id="IPR000477">
    <property type="entry name" value="RT_dom"/>
</dbReference>
<dbReference type="PROSITE" id="PS50878">
    <property type="entry name" value="RT_POL"/>
    <property type="match status" value="1"/>
</dbReference>
<reference evidence="2" key="1">
    <citation type="submission" date="2023-07" db="EMBL/GenBank/DDBJ databases">
        <title>A chromosome-level genome assembly of Lolium multiflorum.</title>
        <authorList>
            <person name="Chen Y."/>
            <person name="Copetti D."/>
            <person name="Kolliker R."/>
            <person name="Studer B."/>
        </authorList>
    </citation>
    <scope>NUCLEOTIDE SEQUENCE</scope>
    <source>
        <strain evidence="2">02402/16</strain>
        <tissue evidence="2">Leaf</tissue>
    </source>
</reference>
<dbReference type="Pfam" id="PF00078">
    <property type="entry name" value="RVT_1"/>
    <property type="match status" value="1"/>
</dbReference>
<dbReference type="CDD" id="cd01650">
    <property type="entry name" value="RT_nLTR_like"/>
    <property type="match status" value="1"/>
</dbReference>
<accession>A0AAD8WV43</accession>
<proteinExistence type="predicted"/>
<feature type="domain" description="Reverse transcriptase" evidence="1">
    <location>
        <begin position="413"/>
        <end position="644"/>
    </location>
</feature>
<gene>
    <name evidence="2" type="ORF">QYE76_042673</name>
</gene>